<dbReference type="PANTHER" id="PTHR45661:SF3">
    <property type="entry name" value="IG-LIKE DOMAIN-CONTAINING PROTEIN"/>
    <property type="match status" value="1"/>
</dbReference>
<sequence>MNTRRLIYLALALLLGPCSLWAQKIEKAIFVKKAGSLISELTLDEANKITHLTLTGKINAIDFKHLRDEFKNLRVLDLSAVDIKNYIGKKGTVDAFQVYNSNSIPAHAFSEKTDYDPKGKPSLEKVILPHSLNAIDKYAFANCPKLEVLVSTRGTAPTLGDTALSPQRTAVFVPAGCKENFTSKKQWTDFAIIDSEPIRVNLHLQSDKSLAELLSREGIQPKDVNYLTLTGIVDLDDLRLIRDFMSNLVYVDLTETDITEIPEYTFAQKVNLITTYLPRNLKTIGLRAFDNCNKLGPILTLPASLTSIDYGAFINCHALDVVRALGNNITAIGENIFGEGVKNKLVYAK</sequence>
<dbReference type="InterPro" id="IPR032675">
    <property type="entry name" value="LRR_dom_sf"/>
</dbReference>
<dbReference type="Pfam" id="PF13306">
    <property type="entry name" value="LRR_5"/>
    <property type="match status" value="2"/>
</dbReference>
<organism evidence="1 2">
    <name type="scientific">Bacteroides coprosuis DSM 18011</name>
    <dbReference type="NCBI Taxonomy" id="679937"/>
    <lineage>
        <taxon>Bacteria</taxon>
        <taxon>Pseudomonadati</taxon>
        <taxon>Bacteroidota</taxon>
        <taxon>Bacteroidia</taxon>
        <taxon>Bacteroidales</taxon>
        <taxon>Bacteroidaceae</taxon>
        <taxon>Bacteroides</taxon>
    </lineage>
</organism>
<keyword evidence="2" id="KW-1185">Reference proteome</keyword>
<dbReference type="STRING" id="679937.Bcop_1171"/>
<evidence type="ECO:0000313" key="1">
    <source>
        <dbReference type="EMBL" id="EGJ71375.1"/>
    </source>
</evidence>
<name>F3ZUR5_9BACE</name>
<dbReference type="PANTHER" id="PTHR45661">
    <property type="entry name" value="SURFACE ANTIGEN"/>
    <property type="match status" value="1"/>
</dbReference>
<dbReference type="Proteomes" id="UP000018439">
    <property type="component" value="Chromosome"/>
</dbReference>
<proteinExistence type="predicted"/>
<dbReference type="InterPro" id="IPR026906">
    <property type="entry name" value="LRR_5"/>
</dbReference>
<protein>
    <recommendedName>
        <fullName evidence="3">Surface antigen BspA</fullName>
    </recommendedName>
</protein>
<dbReference type="OrthoDB" id="1033401at2"/>
<dbReference type="HOGENOM" id="CLU_791454_0_0_10"/>
<reference evidence="1 2" key="1">
    <citation type="journal article" date="2011" name="Stand. Genomic Sci.">
        <title>Non-contiguous finished genome sequence of Bacteroides coprosuis type strain (PC139).</title>
        <authorList>
            <person name="Land M."/>
            <person name="Held B."/>
            <person name="Gronow S."/>
            <person name="Abt B."/>
            <person name="Lucas S."/>
            <person name="Del Rio T.G."/>
            <person name="Nolan M."/>
            <person name="Tice H."/>
            <person name="Cheng J.F."/>
            <person name="Pitluck S."/>
            <person name="Liolios K."/>
            <person name="Pagani I."/>
            <person name="Ivanova N."/>
            <person name="Mavromatis K."/>
            <person name="Mikhailova N."/>
            <person name="Pati A."/>
            <person name="Tapia R."/>
            <person name="Han C."/>
            <person name="Goodwin L."/>
            <person name="Chen A."/>
            <person name="Palaniappan K."/>
            <person name="Hauser L."/>
            <person name="Brambilla E.M."/>
            <person name="Rohde M."/>
            <person name="Goker M."/>
            <person name="Detter J.C."/>
            <person name="Woyke T."/>
            <person name="Bristow J."/>
            <person name="Eisen J.A."/>
            <person name="Markowitz V."/>
            <person name="Hugenholtz P."/>
            <person name="Kyrpides N.C."/>
            <person name="Klenk H.P."/>
            <person name="Lapidus A."/>
        </authorList>
    </citation>
    <scope>NUCLEOTIDE SEQUENCE [LARGE SCALE GENOMIC DNA]</scope>
    <source>
        <strain evidence="1 2">DSM 18011</strain>
    </source>
</reference>
<accession>F3ZUR5</accession>
<dbReference type="Gene3D" id="3.80.10.10">
    <property type="entry name" value="Ribonuclease Inhibitor"/>
    <property type="match status" value="2"/>
</dbReference>
<evidence type="ECO:0008006" key="3">
    <source>
        <dbReference type="Google" id="ProtNLM"/>
    </source>
</evidence>
<dbReference type="SUPFAM" id="SSF52058">
    <property type="entry name" value="L domain-like"/>
    <property type="match status" value="1"/>
</dbReference>
<evidence type="ECO:0000313" key="2">
    <source>
        <dbReference type="Proteomes" id="UP000018439"/>
    </source>
</evidence>
<dbReference type="eggNOG" id="COG5492">
    <property type="taxonomic scope" value="Bacteria"/>
</dbReference>
<dbReference type="InterPro" id="IPR053139">
    <property type="entry name" value="Surface_bspA-like"/>
</dbReference>
<dbReference type="EMBL" id="CM001167">
    <property type="protein sequence ID" value="EGJ71375.1"/>
    <property type="molecule type" value="Genomic_DNA"/>
</dbReference>
<dbReference type="AlphaFoldDB" id="F3ZUR5"/>
<gene>
    <name evidence="1" type="ORF">Bcop_1171</name>
</gene>